<evidence type="ECO:0000256" key="7">
    <source>
        <dbReference type="ARBA" id="ARBA00040944"/>
    </source>
</evidence>
<evidence type="ECO:0000313" key="13">
    <source>
        <dbReference type="Proteomes" id="UP000280434"/>
    </source>
</evidence>
<evidence type="ECO:0000256" key="6">
    <source>
        <dbReference type="ARBA" id="ARBA00023180"/>
    </source>
</evidence>
<evidence type="ECO:0000256" key="2">
    <source>
        <dbReference type="ARBA" id="ARBA00022676"/>
    </source>
</evidence>
<dbReference type="InterPro" id="IPR049625">
    <property type="entry name" value="Glyco_transf_61_cat"/>
</dbReference>
<protein>
    <recommendedName>
        <fullName evidence="7">EGF domain-specific O-linked N-acetylglucosamine transferase</fullName>
        <ecNumber evidence="1">2.4.1.255</ecNumber>
    </recommendedName>
    <alternativeName>
        <fullName evidence="8">Extracellular O-linked N-acetylglucosamine transferase</fullName>
    </alternativeName>
</protein>
<evidence type="ECO:0000259" key="11">
    <source>
        <dbReference type="Pfam" id="PF04577"/>
    </source>
</evidence>
<feature type="domain" description="Glycosyltransferase 61 catalytic" evidence="11">
    <location>
        <begin position="313"/>
        <end position="494"/>
    </location>
</feature>
<reference evidence="12 13" key="1">
    <citation type="submission" date="2018-10" db="EMBL/GenBank/DDBJ databases">
        <title>Paraburkholderia sp. 7MK8-2, isolated from soil.</title>
        <authorList>
            <person name="Gao Z.-H."/>
            <person name="Qiu L.-H."/>
        </authorList>
    </citation>
    <scope>NUCLEOTIDE SEQUENCE [LARGE SCALE GENOMIC DNA]</scope>
    <source>
        <strain evidence="12 13">7MK8-2</strain>
    </source>
</reference>
<dbReference type="Pfam" id="PF04577">
    <property type="entry name" value="Glyco_transf_61"/>
    <property type="match status" value="1"/>
</dbReference>
<keyword evidence="13" id="KW-1185">Reference proteome</keyword>
<gene>
    <name evidence="12" type="ORF">D7S89_07225</name>
</gene>
<comment type="catalytic activity">
    <reaction evidence="10">
        <text>L-threonyl-[protein] + UDP-N-acetyl-alpha-D-glucosamine = 3-O-(N-acetyl-beta-D-glucosaminyl)-L-threonyl-[protein] + UDP + H(+)</text>
        <dbReference type="Rhea" id="RHEA:48908"/>
        <dbReference type="Rhea" id="RHEA-COMP:11060"/>
        <dbReference type="Rhea" id="RHEA-COMP:12252"/>
        <dbReference type="ChEBI" id="CHEBI:15378"/>
        <dbReference type="ChEBI" id="CHEBI:30013"/>
        <dbReference type="ChEBI" id="CHEBI:57705"/>
        <dbReference type="ChEBI" id="CHEBI:58223"/>
        <dbReference type="ChEBI" id="CHEBI:90840"/>
        <dbReference type="EC" id="2.4.1.255"/>
    </reaction>
</comment>
<proteinExistence type="predicted"/>
<dbReference type="InterPro" id="IPR007657">
    <property type="entry name" value="Glycosyltransferase_61"/>
</dbReference>
<dbReference type="GO" id="GO:0097363">
    <property type="term" value="F:protein O-acetylglucosaminyltransferase activity"/>
    <property type="evidence" value="ECO:0007669"/>
    <property type="project" value="UniProtKB-EC"/>
</dbReference>
<comment type="catalytic activity">
    <reaction evidence="9">
        <text>L-seryl-[protein] + UDP-N-acetyl-alpha-D-glucosamine = 3-O-(N-acetyl-beta-D-glucosaminyl)-L-seryl-[protein] + UDP + H(+)</text>
        <dbReference type="Rhea" id="RHEA:48904"/>
        <dbReference type="Rhea" id="RHEA-COMP:9863"/>
        <dbReference type="Rhea" id="RHEA-COMP:12251"/>
        <dbReference type="ChEBI" id="CHEBI:15378"/>
        <dbReference type="ChEBI" id="CHEBI:29999"/>
        <dbReference type="ChEBI" id="CHEBI:57705"/>
        <dbReference type="ChEBI" id="CHEBI:58223"/>
        <dbReference type="ChEBI" id="CHEBI:90838"/>
        <dbReference type="EC" id="2.4.1.255"/>
    </reaction>
</comment>
<sequence>MKLKSDLVKSYFIKLFSLLHIVDRDYYLARYPDVAATGIDPVEHYLLFGFREGRSANRAAGRIRALTRKILHVCIARLIGFDPAFYLAQYPDVALAGVNPLGHYLGYGILEGRFRNANIARRKKATILLTVLMASTRKGARAALLRCRREFAFELAKSGAGVRVRSVIWFERILSRYAKRSIFTQCLPVADVSKEQFDWISITHVEPASQYSFVEPEIIDEPNPRPHRTVQVPAKWVASVDNALIIGGFQVVAQDHFILYEPAGDPHSDFVAGSWPYVQGITGTPAVALWYQYERRVELDEAILLSGRCSPNYYHWLIEYLGRLYTVSQLEALRNVPLIVDADMYPQEFESLAAICPDWPIYRLERGTLLKVARLHIPSISTFLPDSVRIPFWQGSALCHSTLAFLRDAVFKRYEIRLVKPTRKIFLVRRGARTILDIEQIESALTNIGFECIDTGKLTFEEQVRLFAEAAMIVGPMGAAFTNAIFCHPECKVLALTSPYGKRFCLQGNLASFAGSQYKIFAGGHPSYEPGDEYAMEDVAFVHSSFSVSSQRLVAEILDWGHEAKQDGIATAS</sequence>
<keyword evidence="3 12" id="KW-0808">Transferase</keyword>
<keyword evidence="4" id="KW-0732">Signal</keyword>
<dbReference type="EC" id="2.4.1.255" evidence="1"/>
<dbReference type="RefSeq" id="WP_121276946.1">
    <property type="nucleotide sequence ID" value="NZ_RBZV01000002.1"/>
</dbReference>
<keyword evidence="6" id="KW-0325">Glycoprotein</keyword>
<dbReference type="EMBL" id="RBZV01000002">
    <property type="protein sequence ID" value="RKP50856.1"/>
    <property type="molecule type" value="Genomic_DNA"/>
</dbReference>
<evidence type="ECO:0000256" key="10">
    <source>
        <dbReference type="ARBA" id="ARBA00049432"/>
    </source>
</evidence>
<comment type="caution">
    <text evidence="12">The sequence shown here is derived from an EMBL/GenBank/DDBJ whole genome shotgun (WGS) entry which is preliminary data.</text>
</comment>
<evidence type="ECO:0000256" key="3">
    <source>
        <dbReference type="ARBA" id="ARBA00022679"/>
    </source>
</evidence>
<organism evidence="12 13">
    <name type="scientific">Trinickia fusca</name>
    <dbReference type="NCBI Taxonomy" id="2419777"/>
    <lineage>
        <taxon>Bacteria</taxon>
        <taxon>Pseudomonadati</taxon>
        <taxon>Pseudomonadota</taxon>
        <taxon>Betaproteobacteria</taxon>
        <taxon>Burkholderiales</taxon>
        <taxon>Burkholderiaceae</taxon>
        <taxon>Trinickia</taxon>
    </lineage>
</organism>
<evidence type="ECO:0000313" key="12">
    <source>
        <dbReference type="EMBL" id="RKP50856.1"/>
    </source>
</evidence>
<dbReference type="AlphaFoldDB" id="A0A494XQ03"/>
<keyword evidence="5" id="KW-0256">Endoplasmic reticulum</keyword>
<name>A0A494XQ03_9BURK</name>
<evidence type="ECO:0000256" key="8">
    <source>
        <dbReference type="ARBA" id="ARBA00042574"/>
    </source>
</evidence>
<evidence type="ECO:0000256" key="9">
    <source>
        <dbReference type="ARBA" id="ARBA00048317"/>
    </source>
</evidence>
<dbReference type="PANTHER" id="PTHR20961:SF148">
    <property type="entry name" value="EGF DOMAIN-SPECIFIC O-LINKED N-ACETYLGLUCOSAMINE TRANSFERASE"/>
    <property type="match status" value="1"/>
</dbReference>
<keyword evidence="2" id="KW-0328">Glycosyltransferase</keyword>
<accession>A0A494XQ03</accession>
<dbReference type="PANTHER" id="PTHR20961">
    <property type="entry name" value="GLYCOSYLTRANSFERASE"/>
    <property type="match status" value="1"/>
</dbReference>
<evidence type="ECO:0000256" key="4">
    <source>
        <dbReference type="ARBA" id="ARBA00022729"/>
    </source>
</evidence>
<evidence type="ECO:0000256" key="1">
    <source>
        <dbReference type="ARBA" id="ARBA00011970"/>
    </source>
</evidence>
<dbReference type="Proteomes" id="UP000280434">
    <property type="component" value="Unassembled WGS sequence"/>
</dbReference>
<evidence type="ECO:0000256" key="5">
    <source>
        <dbReference type="ARBA" id="ARBA00022824"/>
    </source>
</evidence>